<feature type="transmembrane region" description="Helical" evidence="6">
    <location>
        <begin position="12"/>
        <end position="30"/>
    </location>
</feature>
<keyword evidence="4 6" id="KW-1133">Transmembrane helix</keyword>
<gene>
    <name evidence="7" type="ORF">PIB30_009800</name>
</gene>
<evidence type="ECO:0000256" key="6">
    <source>
        <dbReference type="SAM" id="Phobius"/>
    </source>
</evidence>
<comment type="caution">
    <text evidence="7">The sequence shown here is derived from an EMBL/GenBank/DDBJ whole genome shotgun (WGS) entry which is preliminary data.</text>
</comment>
<accession>A0ABU6Y447</accession>
<evidence type="ECO:0000313" key="8">
    <source>
        <dbReference type="Proteomes" id="UP001341840"/>
    </source>
</evidence>
<evidence type="ECO:0000256" key="1">
    <source>
        <dbReference type="ARBA" id="ARBA00004141"/>
    </source>
</evidence>
<keyword evidence="3 6" id="KW-0812">Transmembrane</keyword>
<dbReference type="PANTHER" id="PTHR23504:SF95">
    <property type="entry name" value="MAJOR FACILITATOR SUPERFAMILY PROTEIN"/>
    <property type="match status" value="1"/>
</dbReference>
<proteinExistence type="predicted"/>
<comment type="subcellular location">
    <subcellularLocation>
        <location evidence="1">Membrane</location>
        <topology evidence="1">Multi-pass membrane protein</topology>
    </subcellularLocation>
</comment>
<reference evidence="7 8" key="1">
    <citation type="journal article" date="2023" name="Plants (Basel)">
        <title>Bridging the Gap: Combining Genomics and Transcriptomics Approaches to Understand Stylosanthes scabra, an Orphan Legume from the Brazilian Caatinga.</title>
        <authorList>
            <person name="Ferreira-Neto J.R.C."/>
            <person name="da Silva M.D."/>
            <person name="Binneck E."/>
            <person name="de Melo N.F."/>
            <person name="da Silva R.H."/>
            <person name="de Melo A.L.T.M."/>
            <person name="Pandolfi V."/>
            <person name="Bustamante F.O."/>
            <person name="Brasileiro-Vidal A.C."/>
            <person name="Benko-Iseppon A.M."/>
        </authorList>
    </citation>
    <scope>NUCLEOTIDE SEQUENCE [LARGE SCALE GENOMIC DNA]</scope>
    <source>
        <tissue evidence="7">Leaves</tissue>
    </source>
</reference>
<evidence type="ECO:0000256" key="5">
    <source>
        <dbReference type="ARBA" id="ARBA00023136"/>
    </source>
</evidence>
<organism evidence="7 8">
    <name type="scientific">Stylosanthes scabra</name>
    <dbReference type="NCBI Taxonomy" id="79078"/>
    <lineage>
        <taxon>Eukaryota</taxon>
        <taxon>Viridiplantae</taxon>
        <taxon>Streptophyta</taxon>
        <taxon>Embryophyta</taxon>
        <taxon>Tracheophyta</taxon>
        <taxon>Spermatophyta</taxon>
        <taxon>Magnoliopsida</taxon>
        <taxon>eudicotyledons</taxon>
        <taxon>Gunneridae</taxon>
        <taxon>Pentapetalae</taxon>
        <taxon>rosids</taxon>
        <taxon>fabids</taxon>
        <taxon>Fabales</taxon>
        <taxon>Fabaceae</taxon>
        <taxon>Papilionoideae</taxon>
        <taxon>50 kb inversion clade</taxon>
        <taxon>dalbergioids sensu lato</taxon>
        <taxon>Dalbergieae</taxon>
        <taxon>Pterocarpus clade</taxon>
        <taxon>Stylosanthes</taxon>
    </lineage>
</organism>
<evidence type="ECO:0000256" key="4">
    <source>
        <dbReference type="ARBA" id="ARBA00022989"/>
    </source>
</evidence>
<feature type="transmembrane region" description="Helical" evidence="6">
    <location>
        <begin position="42"/>
        <end position="66"/>
    </location>
</feature>
<name>A0ABU6Y447_9FABA</name>
<dbReference type="PANTHER" id="PTHR23504">
    <property type="entry name" value="MAJOR FACILITATOR SUPERFAMILY DOMAIN-CONTAINING PROTEIN 10"/>
    <property type="match status" value="1"/>
</dbReference>
<keyword evidence="8" id="KW-1185">Reference proteome</keyword>
<evidence type="ECO:0000256" key="2">
    <source>
        <dbReference type="ARBA" id="ARBA00022448"/>
    </source>
</evidence>
<evidence type="ECO:0000313" key="7">
    <source>
        <dbReference type="EMBL" id="MED6204525.1"/>
    </source>
</evidence>
<evidence type="ECO:0000256" key="3">
    <source>
        <dbReference type="ARBA" id="ARBA00022692"/>
    </source>
</evidence>
<keyword evidence="5 6" id="KW-0472">Membrane</keyword>
<dbReference type="Proteomes" id="UP001341840">
    <property type="component" value="Unassembled WGS sequence"/>
</dbReference>
<dbReference type="EMBL" id="JASCZI010241678">
    <property type="protein sequence ID" value="MED6204525.1"/>
    <property type="molecule type" value="Genomic_DNA"/>
</dbReference>
<sequence length="92" mass="10178">MLKARFQFDKNQFADLMVISGIGATLTQLLPTGLLVSCINMFVYSISWAAWVPYALAGCSIFGVFVRPSIYSIASKQVGPNEQLNYQQVLLI</sequence>
<keyword evidence="2" id="KW-0813">Transport</keyword>
<protein>
    <submittedName>
        <fullName evidence="7">Uncharacterized protein</fullName>
    </submittedName>
</protein>